<accession>A0A7W9CV50</accession>
<keyword evidence="4" id="KW-1185">Reference proteome</keyword>
<dbReference type="EMBL" id="JACHOO010000002">
    <property type="protein sequence ID" value="MBB5752091.1"/>
    <property type="molecule type" value="Genomic_DNA"/>
</dbReference>
<evidence type="ECO:0000313" key="3">
    <source>
        <dbReference type="EMBL" id="MBB5752091.1"/>
    </source>
</evidence>
<evidence type="ECO:0000313" key="4">
    <source>
        <dbReference type="Proteomes" id="UP000523821"/>
    </source>
</evidence>
<evidence type="ECO:0000256" key="2">
    <source>
        <dbReference type="SAM" id="SignalP"/>
    </source>
</evidence>
<feature type="signal peptide" evidence="2">
    <location>
        <begin position="1"/>
        <end position="27"/>
    </location>
</feature>
<dbReference type="RefSeq" id="WP_183853444.1">
    <property type="nucleotide sequence ID" value="NZ_JACHOO010000002.1"/>
</dbReference>
<keyword evidence="2" id="KW-0732">Signal</keyword>
<feature type="region of interest" description="Disordered" evidence="1">
    <location>
        <begin position="79"/>
        <end position="100"/>
    </location>
</feature>
<gene>
    <name evidence="3" type="ORF">GGQ63_001143</name>
</gene>
<organism evidence="3 4">
    <name type="scientific">Prosthecomicrobium pneumaticum</name>
    <dbReference type="NCBI Taxonomy" id="81895"/>
    <lineage>
        <taxon>Bacteria</taxon>
        <taxon>Pseudomonadati</taxon>
        <taxon>Pseudomonadota</taxon>
        <taxon>Alphaproteobacteria</taxon>
        <taxon>Hyphomicrobiales</taxon>
        <taxon>Kaistiaceae</taxon>
        <taxon>Prosthecomicrobium</taxon>
    </lineage>
</organism>
<sequence length="100" mass="10371">MSDSAMRASNPSLLALTLALAATPAVAALQSERTVDGLEAHAGTIVLSTGERFSFSHPAQLIGFAPGEADGLDQFRQTGRSAFEPCDPDIVMPAGIDRGE</sequence>
<feature type="chain" id="PRO_5031273063" evidence="2">
    <location>
        <begin position="28"/>
        <end position="100"/>
    </location>
</feature>
<protein>
    <submittedName>
        <fullName evidence="3">Uncharacterized protein</fullName>
    </submittedName>
</protein>
<evidence type="ECO:0000256" key="1">
    <source>
        <dbReference type="SAM" id="MobiDB-lite"/>
    </source>
</evidence>
<dbReference type="AlphaFoldDB" id="A0A7W9CV50"/>
<reference evidence="3 4" key="1">
    <citation type="submission" date="2020-08" db="EMBL/GenBank/DDBJ databases">
        <title>Genomic Encyclopedia of Type Strains, Phase IV (KMG-IV): sequencing the most valuable type-strain genomes for metagenomic binning, comparative biology and taxonomic classification.</title>
        <authorList>
            <person name="Goeker M."/>
        </authorList>
    </citation>
    <scope>NUCLEOTIDE SEQUENCE [LARGE SCALE GENOMIC DNA]</scope>
    <source>
        <strain evidence="3 4">DSM 16268</strain>
    </source>
</reference>
<name>A0A7W9CV50_9HYPH</name>
<dbReference type="Proteomes" id="UP000523821">
    <property type="component" value="Unassembled WGS sequence"/>
</dbReference>
<comment type="caution">
    <text evidence="3">The sequence shown here is derived from an EMBL/GenBank/DDBJ whole genome shotgun (WGS) entry which is preliminary data.</text>
</comment>
<proteinExistence type="predicted"/>